<evidence type="ECO:0000259" key="5">
    <source>
        <dbReference type="SMART" id="SM00853"/>
    </source>
</evidence>
<comment type="function">
    <text evidence="4">This protein is involved in the repair of mismatches in DNA. It is required for dam-dependent methyl-directed DNA mismatch repair. May act as a 'molecular matchmaker', a protein that promotes the formation of a stable complex between two or more DNA-binding proteins in an ATP-dependent manner without itself being part of a final effector complex.</text>
</comment>
<gene>
    <name evidence="4" type="primary">mutL</name>
    <name evidence="7" type="ORF">JOC49_002139</name>
</gene>
<dbReference type="SMART" id="SM01340">
    <property type="entry name" value="DNA_mis_repair"/>
    <property type="match status" value="1"/>
</dbReference>
<name>A0ABS2MT65_9FIRM</name>
<dbReference type="SUPFAM" id="SSF54211">
    <property type="entry name" value="Ribosomal protein S5 domain 2-like"/>
    <property type="match status" value="1"/>
</dbReference>
<evidence type="ECO:0000256" key="1">
    <source>
        <dbReference type="ARBA" id="ARBA00006082"/>
    </source>
</evidence>
<dbReference type="Gene3D" id="3.30.1540.20">
    <property type="entry name" value="MutL, C-terminal domain, dimerisation subdomain"/>
    <property type="match status" value="1"/>
</dbReference>
<dbReference type="InterPro" id="IPR013507">
    <property type="entry name" value="DNA_mismatch_S5_2-like"/>
</dbReference>
<dbReference type="Gene3D" id="3.30.1370.100">
    <property type="entry name" value="MutL, C-terminal domain, regulatory subdomain"/>
    <property type="match status" value="1"/>
</dbReference>
<dbReference type="PANTHER" id="PTHR10073">
    <property type="entry name" value="DNA MISMATCH REPAIR PROTEIN MLH, PMS, MUTL"/>
    <property type="match status" value="1"/>
</dbReference>
<dbReference type="CDD" id="cd16926">
    <property type="entry name" value="HATPase_MutL-MLH-PMS-like"/>
    <property type="match status" value="1"/>
</dbReference>
<dbReference type="InterPro" id="IPR037198">
    <property type="entry name" value="MutL_C_sf"/>
</dbReference>
<organism evidence="7 8">
    <name type="scientific">Fusibacter tunisiensis</name>
    <dbReference type="NCBI Taxonomy" id="1008308"/>
    <lineage>
        <taxon>Bacteria</taxon>
        <taxon>Bacillati</taxon>
        <taxon>Bacillota</taxon>
        <taxon>Clostridia</taxon>
        <taxon>Eubacteriales</taxon>
        <taxon>Eubacteriales Family XII. Incertae Sedis</taxon>
        <taxon>Fusibacter</taxon>
    </lineage>
</organism>
<sequence length="595" mass="66814">MKTNRIVRLDAGTASKIAAGEVVEKPAMVVKELVENAIDAGASEILVSISKGGKRLIRVTDNGSGINKEDLPLVFERHATSKIRTIEDLYSVVSLGFRGEALASISAVSNIELITMQEADESGIKVEASGGKILKTTPVGAVRGTSISVKDLFFNTPARLKFLKSDQAETRAITELISVLAISHPEVSFKYVVDDHRQFDTPGKDKLDQAIYSIYEPELMKHLVGVDAQDGGMTLRGYISKYGYTKGTRAHQFVFVNGRYVKSDLIRDVIQMAYKPYLMHNRYPVCFLFMDIKADYIDVNIHPAKTEIKFHDEGAVKQLIYIGLKKAFNLYNQTPEVTFSEKEVFKKPEVQSYSEVVEKPIEKPVQKFVDRPVKKSNSEFDASIMEAMAAFGREVTVPEQEVVLSSAYDDLVYIGVYNSTYLMFEKEKHLVMIDQHAAHEKVLYEQFMTAFNKQKVEGQLLLIPEPIELNSLDFSKLETANLFLEQLGFSYDVFGDQTVVLRAIPSLFGVSAAQTLFLEVLEGIEDGLTRHIQEKIASKACKAAIKANDIISEMEVDALINRLKMLKDPYTCPHGRPIMIQIQHTEIERKFKRII</sequence>
<dbReference type="InterPro" id="IPR014790">
    <property type="entry name" value="MutL_C"/>
</dbReference>
<feature type="domain" description="MutL C-terminal dimerisation" evidence="5">
    <location>
        <begin position="413"/>
        <end position="551"/>
    </location>
</feature>
<dbReference type="InterPro" id="IPR003594">
    <property type="entry name" value="HATPase_dom"/>
</dbReference>
<reference evidence="7 8" key="1">
    <citation type="submission" date="2021-01" db="EMBL/GenBank/DDBJ databases">
        <title>Genomic Encyclopedia of Type Strains, Phase IV (KMG-IV): sequencing the most valuable type-strain genomes for metagenomic binning, comparative biology and taxonomic classification.</title>
        <authorList>
            <person name="Goeker M."/>
        </authorList>
    </citation>
    <scope>NUCLEOTIDE SEQUENCE [LARGE SCALE GENOMIC DNA]</scope>
    <source>
        <strain evidence="7 8">DSM 24436</strain>
    </source>
</reference>
<comment type="caution">
    <text evidence="7">The sequence shown here is derived from an EMBL/GenBank/DDBJ whole genome shotgun (WGS) entry which is preliminary data.</text>
</comment>
<evidence type="ECO:0000256" key="3">
    <source>
        <dbReference type="ARBA" id="ARBA00023204"/>
    </source>
</evidence>
<keyword evidence="8" id="KW-1185">Reference proteome</keyword>
<keyword evidence="2 4" id="KW-0227">DNA damage</keyword>
<dbReference type="InterPro" id="IPR014762">
    <property type="entry name" value="DNA_mismatch_repair_CS"/>
</dbReference>
<comment type="similarity">
    <text evidence="1 4">Belongs to the DNA mismatch repair MutL/HexB family.</text>
</comment>
<accession>A0ABS2MT65</accession>
<dbReference type="InterPro" id="IPR042121">
    <property type="entry name" value="MutL_C_regsub"/>
</dbReference>
<evidence type="ECO:0000313" key="7">
    <source>
        <dbReference type="EMBL" id="MBM7562578.1"/>
    </source>
</evidence>
<protein>
    <recommendedName>
        <fullName evidence="4">DNA mismatch repair protein MutL</fullName>
    </recommendedName>
</protein>
<dbReference type="RefSeq" id="WP_204665006.1">
    <property type="nucleotide sequence ID" value="NZ_JAFBDT010000022.1"/>
</dbReference>
<proteinExistence type="inferred from homology"/>
<evidence type="ECO:0000259" key="6">
    <source>
        <dbReference type="SMART" id="SM01340"/>
    </source>
</evidence>
<evidence type="ECO:0000256" key="4">
    <source>
        <dbReference type="HAMAP-Rule" id="MF_00149"/>
    </source>
</evidence>
<dbReference type="PANTHER" id="PTHR10073:SF12">
    <property type="entry name" value="DNA MISMATCH REPAIR PROTEIN MLH1"/>
    <property type="match status" value="1"/>
</dbReference>
<dbReference type="Pfam" id="PF08676">
    <property type="entry name" value="MutL_C"/>
    <property type="match status" value="1"/>
</dbReference>
<dbReference type="SUPFAM" id="SSF118116">
    <property type="entry name" value="DNA mismatch repair protein MutL"/>
    <property type="match status" value="1"/>
</dbReference>
<dbReference type="SUPFAM" id="SSF55874">
    <property type="entry name" value="ATPase domain of HSP90 chaperone/DNA topoisomerase II/histidine kinase"/>
    <property type="match status" value="1"/>
</dbReference>
<dbReference type="InterPro" id="IPR038973">
    <property type="entry name" value="MutL/Mlh/Pms-like"/>
</dbReference>
<keyword evidence="3 4" id="KW-0234">DNA repair</keyword>
<evidence type="ECO:0000313" key="8">
    <source>
        <dbReference type="Proteomes" id="UP000767854"/>
    </source>
</evidence>
<dbReference type="InterPro" id="IPR042120">
    <property type="entry name" value="MutL_C_dimsub"/>
</dbReference>
<feature type="domain" description="DNA mismatch repair protein S5" evidence="6">
    <location>
        <begin position="211"/>
        <end position="329"/>
    </location>
</feature>
<dbReference type="InterPro" id="IPR014721">
    <property type="entry name" value="Ribsml_uS5_D2-typ_fold_subgr"/>
</dbReference>
<dbReference type="InterPro" id="IPR020667">
    <property type="entry name" value="DNA_mismatch_repair_MutL"/>
</dbReference>
<dbReference type="Pfam" id="PF01119">
    <property type="entry name" value="DNA_mis_repair"/>
    <property type="match status" value="1"/>
</dbReference>
<evidence type="ECO:0000256" key="2">
    <source>
        <dbReference type="ARBA" id="ARBA00022763"/>
    </source>
</evidence>
<dbReference type="InterPro" id="IPR002099">
    <property type="entry name" value="MutL/Mlh/PMS"/>
</dbReference>
<dbReference type="CDD" id="cd00782">
    <property type="entry name" value="MutL_Trans"/>
    <property type="match status" value="1"/>
</dbReference>
<dbReference type="Gene3D" id="3.30.230.10">
    <property type="match status" value="1"/>
</dbReference>
<dbReference type="Pfam" id="PF02518">
    <property type="entry name" value="HATPase_c"/>
    <property type="match status" value="1"/>
</dbReference>
<dbReference type="InterPro" id="IPR020568">
    <property type="entry name" value="Ribosomal_Su5_D2-typ_SF"/>
</dbReference>
<dbReference type="Gene3D" id="3.30.565.10">
    <property type="entry name" value="Histidine kinase-like ATPase, C-terminal domain"/>
    <property type="match status" value="1"/>
</dbReference>
<dbReference type="NCBIfam" id="TIGR00585">
    <property type="entry name" value="mutl"/>
    <property type="match status" value="1"/>
</dbReference>
<dbReference type="EMBL" id="JAFBDT010000022">
    <property type="protein sequence ID" value="MBM7562578.1"/>
    <property type="molecule type" value="Genomic_DNA"/>
</dbReference>
<dbReference type="SMART" id="SM00853">
    <property type="entry name" value="MutL_C"/>
    <property type="match status" value="1"/>
</dbReference>
<dbReference type="HAMAP" id="MF_00149">
    <property type="entry name" value="DNA_mis_repair"/>
    <property type="match status" value="1"/>
</dbReference>
<dbReference type="PROSITE" id="PS00058">
    <property type="entry name" value="DNA_MISMATCH_REPAIR_1"/>
    <property type="match status" value="1"/>
</dbReference>
<dbReference type="InterPro" id="IPR036890">
    <property type="entry name" value="HATPase_C_sf"/>
</dbReference>
<dbReference type="Proteomes" id="UP000767854">
    <property type="component" value="Unassembled WGS sequence"/>
</dbReference>